<evidence type="ECO:0000256" key="6">
    <source>
        <dbReference type="SAM" id="MobiDB-lite"/>
    </source>
</evidence>
<gene>
    <name evidence="8" type="ORF">K7X08_034628</name>
</gene>
<dbReference type="Gene3D" id="3.30.890.10">
    <property type="entry name" value="Methyl-cpg-binding Protein 2, Chain A"/>
    <property type="match status" value="1"/>
</dbReference>
<dbReference type="InterPro" id="IPR039622">
    <property type="entry name" value="MBD10/11"/>
</dbReference>
<dbReference type="AlphaFoldDB" id="A0A9Q1LFQ5"/>
<evidence type="ECO:0000256" key="1">
    <source>
        <dbReference type="ARBA" id="ARBA00004123"/>
    </source>
</evidence>
<dbReference type="PANTHER" id="PTHR33729">
    <property type="entry name" value="METHYL-CPG BINDING DOMAIN CONTAINING PROTEIN, EXPRESSED"/>
    <property type="match status" value="1"/>
</dbReference>
<dbReference type="GO" id="GO:0005634">
    <property type="term" value="C:nucleus"/>
    <property type="evidence" value="ECO:0007669"/>
    <property type="project" value="UniProtKB-SubCell"/>
</dbReference>
<evidence type="ECO:0000256" key="2">
    <source>
        <dbReference type="ARBA" id="ARBA00023015"/>
    </source>
</evidence>
<accession>A0A9Q1LFQ5</accession>
<evidence type="ECO:0000256" key="5">
    <source>
        <dbReference type="ARBA" id="ARBA00023242"/>
    </source>
</evidence>
<organism evidence="8 9">
    <name type="scientific">Anisodus acutangulus</name>
    <dbReference type="NCBI Taxonomy" id="402998"/>
    <lineage>
        <taxon>Eukaryota</taxon>
        <taxon>Viridiplantae</taxon>
        <taxon>Streptophyta</taxon>
        <taxon>Embryophyta</taxon>
        <taxon>Tracheophyta</taxon>
        <taxon>Spermatophyta</taxon>
        <taxon>Magnoliopsida</taxon>
        <taxon>eudicotyledons</taxon>
        <taxon>Gunneridae</taxon>
        <taxon>Pentapetalae</taxon>
        <taxon>asterids</taxon>
        <taxon>lamiids</taxon>
        <taxon>Solanales</taxon>
        <taxon>Solanaceae</taxon>
        <taxon>Solanoideae</taxon>
        <taxon>Hyoscyameae</taxon>
        <taxon>Anisodus</taxon>
    </lineage>
</organism>
<comment type="caution">
    <text evidence="8">The sequence shown here is derived from an EMBL/GenBank/DDBJ whole genome shotgun (WGS) entry which is preliminary data.</text>
</comment>
<evidence type="ECO:0000259" key="7">
    <source>
        <dbReference type="PROSITE" id="PS50982"/>
    </source>
</evidence>
<feature type="region of interest" description="Disordered" evidence="6">
    <location>
        <begin position="59"/>
        <end position="152"/>
    </location>
</feature>
<dbReference type="Pfam" id="PF01429">
    <property type="entry name" value="MBD"/>
    <property type="match status" value="1"/>
</dbReference>
<dbReference type="GO" id="GO:0003677">
    <property type="term" value="F:DNA binding"/>
    <property type="evidence" value="ECO:0007669"/>
    <property type="project" value="UniProtKB-KW"/>
</dbReference>
<evidence type="ECO:0000313" key="9">
    <source>
        <dbReference type="Proteomes" id="UP001152561"/>
    </source>
</evidence>
<name>A0A9Q1LFQ5_9SOLA</name>
<keyword evidence="9" id="KW-1185">Reference proteome</keyword>
<dbReference type="InterPro" id="IPR016177">
    <property type="entry name" value="DNA-bd_dom_sf"/>
</dbReference>
<sequence length="287" mass="31665">MPKKGGKIKKNEVVFVAPTGEEIRNQRELEKYLKTHDGNPGISEFDWTTGEAPRRSARILEKVKAMPPPALLEPSKKRRRTSSTTKKVKEMDVANVEKENMDKKEMESAKEEKEGLEKKEHVVEDEMVDKGKDDDDTQVEDGGKMAENGTEDTIAIDANIPIGSMDKDNFKGGVSHAAIGETNAAESGAEIKEKQGYGENLESQRMIDSSADDMNQDIPVSGSETYNIQDPAFVGETTGFHENLGEHRSLEEENNKNRAGLVMDNVKINQPGPAHTPQHQSTATISC</sequence>
<dbReference type="PROSITE" id="PS50982">
    <property type="entry name" value="MBD"/>
    <property type="match status" value="1"/>
</dbReference>
<protein>
    <recommendedName>
        <fullName evidence="7">MBD domain-containing protein</fullName>
    </recommendedName>
</protein>
<dbReference type="OrthoDB" id="1435582at2759"/>
<comment type="subcellular location">
    <subcellularLocation>
        <location evidence="1">Nucleus</location>
    </subcellularLocation>
</comment>
<evidence type="ECO:0000313" key="8">
    <source>
        <dbReference type="EMBL" id="KAJ8536227.1"/>
    </source>
</evidence>
<dbReference type="Proteomes" id="UP001152561">
    <property type="component" value="Unassembled WGS sequence"/>
</dbReference>
<proteinExistence type="predicted"/>
<feature type="domain" description="MBD" evidence="7">
    <location>
        <begin position="1"/>
        <end position="52"/>
    </location>
</feature>
<dbReference type="InterPro" id="IPR001739">
    <property type="entry name" value="Methyl_CpG_DNA-bd"/>
</dbReference>
<dbReference type="EMBL" id="JAJAGQ010000018">
    <property type="protein sequence ID" value="KAJ8536227.1"/>
    <property type="molecule type" value="Genomic_DNA"/>
</dbReference>
<keyword evidence="5" id="KW-0539">Nucleus</keyword>
<evidence type="ECO:0000256" key="4">
    <source>
        <dbReference type="ARBA" id="ARBA00023163"/>
    </source>
</evidence>
<dbReference type="SUPFAM" id="SSF54171">
    <property type="entry name" value="DNA-binding domain"/>
    <property type="match status" value="1"/>
</dbReference>
<feature type="region of interest" description="Disordered" evidence="6">
    <location>
        <begin position="267"/>
        <end position="287"/>
    </location>
</feature>
<feature type="compositionally biased region" description="Polar residues" evidence="6">
    <location>
        <begin position="277"/>
        <end position="287"/>
    </location>
</feature>
<keyword evidence="4" id="KW-0804">Transcription</keyword>
<keyword evidence="3" id="KW-0238">DNA-binding</keyword>
<reference evidence="9" key="1">
    <citation type="journal article" date="2023" name="Proc. Natl. Acad. Sci. U.S.A.">
        <title>Genomic and structural basis for evolution of tropane alkaloid biosynthesis.</title>
        <authorList>
            <person name="Wanga Y.-J."/>
            <person name="Taina T."/>
            <person name="Yua J.-Y."/>
            <person name="Lia J."/>
            <person name="Xua B."/>
            <person name="Chenc J."/>
            <person name="D'Auriad J.C."/>
            <person name="Huanga J.-P."/>
            <person name="Huanga S.-X."/>
        </authorList>
    </citation>
    <scope>NUCLEOTIDE SEQUENCE [LARGE SCALE GENOMIC DNA]</scope>
    <source>
        <strain evidence="9">cv. KIB-2019</strain>
    </source>
</reference>
<feature type="compositionally biased region" description="Basic and acidic residues" evidence="6">
    <location>
        <begin position="87"/>
        <end position="133"/>
    </location>
</feature>
<dbReference type="PANTHER" id="PTHR33729:SF8">
    <property type="entry name" value="METHYL-CPG-BINDING DOMAIN-CONTAINING PROTEIN 11-LIKE"/>
    <property type="match status" value="1"/>
</dbReference>
<evidence type="ECO:0000256" key="3">
    <source>
        <dbReference type="ARBA" id="ARBA00023125"/>
    </source>
</evidence>
<keyword evidence="2" id="KW-0805">Transcription regulation</keyword>